<dbReference type="EMBL" id="CP013729">
    <property type="protein sequence ID" value="ALV07575.1"/>
    <property type="molecule type" value="Genomic_DNA"/>
</dbReference>
<dbReference type="Proteomes" id="UP000060699">
    <property type="component" value="Chromosome"/>
</dbReference>
<accession>A0A0U3LRE3</accession>
<evidence type="ECO:0000313" key="2">
    <source>
        <dbReference type="Proteomes" id="UP000060699"/>
    </source>
</evidence>
<dbReference type="RefSeq" id="WP_058935667.1">
    <property type="nucleotide sequence ID" value="NZ_CP013729.1"/>
</dbReference>
<proteinExistence type="predicted"/>
<dbReference type="OrthoDB" id="9153758at2"/>
<reference evidence="1 2" key="1">
    <citation type="submission" date="2015-12" db="EMBL/GenBank/DDBJ databases">
        <title>Complete genome of Roseateles depolymerans KCTC 42856.</title>
        <authorList>
            <person name="Kim K.M."/>
        </authorList>
    </citation>
    <scope>NUCLEOTIDE SEQUENCE [LARGE SCALE GENOMIC DNA]</scope>
    <source>
        <strain evidence="1 2">KCTC 42856</strain>
    </source>
</reference>
<dbReference type="KEGG" id="rdp:RD2015_3114"/>
<dbReference type="STRING" id="76731.RD2015_3114"/>
<name>A0A0U3LRE3_9BURK</name>
<gene>
    <name evidence="1" type="ORF">RD2015_3114</name>
</gene>
<organism evidence="1 2">
    <name type="scientific">Roseateles depolymerans</name>
    <dbReference type="NCBI Taxonomy" id="76731"/>
    <lineage>
        <taxon>Bacteria</taxon>
        <taxon>Pseudomonadati</taxon>
        <taxon>Pseudomonadota</taxon>
        <taxon>Betaproteobacteria</taxon>
        <taxon>Burkholderiales</taxon>
        <taxon>Sphaerotilaceae</taxon>
        <taxon>Roseateles</taxon>
    </lineage>
</organism>
<evidence type="ECO:0000313" key="1">
    <source>
        <dbReference type="EMBL" id="ALV07575.1"/>
    </source>
</evidence>
<keyword evidence="2" id="KW-1185">Reference proteome</keyword>
<dbReference type="AlphaFoldDB" id="A0A0U3LRE3"/>
<sequence>MDQALEQTVFADLAHIEKTLTDDLSGERTRAMLSYFDQVTRSTEAHLQSALPDAERQLTSQLIEGFRASQRIVRHVWETIHTASLPA</sequence>
<protein>
    <submittedName>
        <fullName evidence="1">Uncharacterized protein</fullName>
    </submittedName>
</protein>